<reference evidence="2" key="2">
    <citation type="submission" date="2011-02" db="EMBL/GenBank/DDBJ databases">
        <title>The complete genome of Pedobacter saltans DSM 12145.</title>
        <authorList>
            <consortium name="US DOE Joint Genome Institute (JGI-PGF)"/>
            <person name="Lucas S."/>
            <person name="Copeland A."/>
            <person name="Lapidus A."/>
            <person name="Bruce D."/>
            <person name="Goodwin L."/>
            <person name="Pitluck S."/>
            <person name="Kyrpides N."/>
            <person name="Mavromatis K."/>
            <person name="Pagani I."/>
            <person name="Ivanova N."/>
            <person name="Ovchinnikova G."/>
            <person name="Lu M."/>
            <person name="Detter J.C."/>
            <person name="Han C."/>
            <person name="Land M."/>
            <person name="Hauser L."/>
            <person name="Markowitz V."/>
            <person name="Cheng J.-F."/>
            <person name="Hugenholtz P."/>
            <person name="Woyke T."/>
            <person name="Wu D."/>
            <person name="Tindall B."/>
            <person name="Pomrenke H.G."/>
            <person name="Brambilla E."/>
            <person name="Klenk H.-P."/>
            <person name="Eisen J.A."/>
        </authorList>
    </citation>
    <scope>NUCLEOTIDE SEQUENCE [LARGE SCALE GENOMIC DNA]</scope>
    <source>
        <strain evidence="2">ATCC 51119 / DSM 12145 / JCM 21818 / LMG 10337 / NBRC 100064 / NCIMB 13643</strain>
    </source>
</reference>
<dbReference type="KEGG" id="psn:Pedsa_0202"/>
<protein>
    <submittedName>
        <fullName evidence="1">Translation elongation factor P (EF-P)</fullName>
    </submittedName>
</protein>
<organism evidence="1 2">
    <name type="scientific">Pseudopedobacter saltans (strain ATCC 51119 / DSM 12145 / JCM 21818 / CCUG 39354 / LMG 10337 / NBRC 100064 / NCIMB 13643)</name>
    <name type="common">Pedobacter saltans</name>
    <dbReference type="NCBI Taxonomy" id="762903"/>
    <lineage>
        <taxon>Bacteria</taxon>
        <taxon>Pseudomonadati</taxon>
        <taxon>Bacteroidota</taxon>
        <taxon>Sphingobacteriia</taxon>
        <taxon>Sphingobacteriales</taxon>
        <taxon>Sphingobacteriaceae</taxon>
        <taxon>Pseudopedobacter</taxon>
    </lineage>
</organism>
<dbReference type="eggNOG" id="COG2050">
    <property type="taxonomic scope" value="Bacteria"/>
</dbReference>
<accession>F0SDR1</accession>
<proteinExistence type="predicted"/>
<dbReference type="SUPFAM" id="SSF54637">
    <property type="entry name" value="Thioesterase/thiol ester dehydrase-isomerase"/>
    <property type="match status" value="1"/>
</dbReference>
<gene>
    <name evidence="1" type="ordered locus">Pedsa_0202</name>
</gene>
<reference evidence="1 2" key="1">
    <citation type="journal article" date="2011" name="Stand. Genomic Sci.">
        <title>Complete genome sequence of the gliding, heparinolytic Pedobacter saltans type strain (113).</title>
        <authorList>
            <person name="Liolios K."/>
            <person name="Sikorski J."/>
            <person name="Lu M."/>
            <person name="Nolan M."/>
            <person name="Lapidus A."/>
            <person name="Lucas S."/>
            <person name="Hammon N."/>
            <person name="Deshpande S."/>
            <person name="Cheng J.F."/>
            <person name="Tapia R."/>
            <person name="Han C."/>
            <person name="Goodwin L."/>
            <person name="Pitluck S."/>
            <person name="Huntemann M."/>
            <person name="Ivanova N."/>
            <person name="Pagani I."/>
            <person name="Mavromatis K."/>
            <person name="Ovchinikova G."/>
            <person name="Pati A."/>
            <person name="Chen A."/>
            <person name="Palaniappan K."/>
            <person name="Land M."/>
            <person name="Hauser L."/>
            <person name="Brambilla E.M."/>
            <person name="Kotsyurbenko O."/>
            <person name="Rohde M."/>
            <person name="Tindall B.J."/>
            <person name="Abt B."/>
            <person name="Goker M."/>
            <person name="Detter J.C."/>
            <person name="Woyke T."/>
            <person name="Bristow J."/>
            <person name="Eisen J.A."/>
            <person name="Markowitz V."/>
            <person name="Hugenholtz P."/>
            <person name="Klenk H.P."/>
            <person name="Kyrpides N.C."/>
        </authorList>
    </citation>
    <scope>NUCLEOTIDE SEQUENCE [LARGE SCALE GENOMIC DNA]</scope>
    <source>
        <strain evidence="2">ATCC 51119 / DSM 12145 / JCM 21818 / LMG 10337 / NBRC 100064 / NCIMB 13643</strain>
    </source>
</reference>
<keyword evidence="2" id="KW-1185">Reference proteome</keyword>
<dbReference type="HOGENOM" id="CLU_116159_0_0_10"/>
<evidence type="ECO:0000313" key="2">
    <source>
        <dbReference type="Proteomes" id="UP000000310"/>
    </source>
</evidence>
<dbReference type="Proteomes" id="UP000000310">
    <property type="component" value="Chromosome"/>
</dbReference>
<keyword evidence="1" id="KW-0251">Elongation factor</keyword>
<dbReference type="Gene3D" id="3.10.129.10">
    <property type="entry name" value="Hotdog Thioesterase"/>
    <property type="match status" value="1"/>
</dbReference>
<dbReference type="STRING" id="762903.Pedsa_0202"/>
<dbReference type="OrthoDB" id="9814774at2"/>
<dbReference type="InterPro" id="IPR029069">
    <property type="entry name" value="HotDog_dom_sf"/>
</dbReference>
<keyword evidence="1" id="KW-0648">Protein biosynthesis</keyword>
<dbReference type="AlphaFoldDB" id="F0SDR1"/>
<dbReference type="GO" id="GO:0003746">
    <property type="term" value="F:translation elongation factor activity"/>
    <property type="evidence" value="ECO:0007669"/>
    <property type="project" value="UniProtKB-KW"/>
</dbReference>
<dbReference type="RefSeq" id="WP_013631291.1">
    <property type="nucleotide sequence ID" value="NC_015177.1"/>
</dbReference>
<dbReference type="EMBL" id="CP002545">
    <property type="protein sequence ID" value="ADY50788.1"/>
    <property type="molecule type" value="Genomic_DNA"/>
</dbReference>
<dbReference type="Pfam" id="PF14539">
    <property type="entry name" value="DUF4442"/>
    <property type="match status" value="1"/>
</dbReference>
<evidence type="ECO:0000313" key="1">
    <source>
        <dbReference type="EMBL" id="ADY50788.1"/>
    </source>
</evidence>
<sequence length="158" mass="18209">MKVNANILKWTLRMYPPLLFQRIWVIGFAEDFKSVEVKISKSLFNKNYNGTIFGGTIFSAGDPFYAILFDQTFKKMGYNTIAWLKSAHIQYLKPGNSDLFFKVEITDQDIHEAQIALDSVGKFVKTFKIEIKNKVGEICAIIQNEVYVRNLDKKKAIK</sequence>
<dbReference type="InterPro" id="IPR027961">
    <property type="entry name" value="DUF4442"/>
</dbReference>
<name>F0SDR1_PSESL</name>